<gene>
    <name evidence="2" type="ORF">PY05944</name>
</gene>
<keyword evidence="1" id="KW-0472">Membrane</keyword>
<sequence length="31" mass="3766">MLIIICFLFDETFYLVKLIICIIFILIQIIF</sequence>
<proteinExistence type="predicted"/>
<reference evidence="2 3" key="1">
    <citation type="journal article" date="2002" name="Nature">
        <title>Genome sequence and comparative analysis of the model rodent malaria parasite Plasmodium yoelii yoelii.</title>
        <authorList>
            <person name="Carlton J.M."/>
            <person name="Angiuoli S.V."/>
            <person name="Suh B.B."/>
            <person name="Kooij T.W."/>
            <person name="Pertea M."/>
            <person name="Silva J.C."/>
            <person name="Ermolaeva M.D."/>
            <person name="Allen J.E."/>
            <person name="Selengut J.D."/>
            <person name="Koo H.L."/>
            <person name="Peterson J.D."/>
            <person name="Pop M."/>
            <person name="Kosack D.S."/>
            <person name="Shumway M.F."/>
            <person name="Bidwell S.L."/>
            <person name="Shallom S.J."/>
            <person name="van Aken S.E."/>
            <person name="Riedmuller S.B."/>
            <person name="Feldblyum T.V."/>
            <person name="Cho J.K."/>
            <person name="Quackenbush J."/>
            <person name="Sedegah M."/>
            <person name="Shoaibi A."/>
            <person name="Cummings L.M."/>
            <person name="Florens L."/>
            <person name="Yates J.R."/>
            <person name="Raine J.D."/>
            <person name="Sinden R.E."/>
            <person name="Harris M.A."/>
            <person name="Cunningham D.A."/>
            <person name="Preiser P.R."/>
            <person name="Bergman L.W."/>
            <person name="Vaidya A.B."/>
            <person name="van Lin L.H."/>
            <person name="Janse C.J."/>
            <person name="Waters A.P."/>
            <person name="Smith H.O."/>
            <person name="White O.R."/>
            <person name="Salzberg S.L."/>
            <person name="Venter J.C."/>
            <person name="Fraser C.M."/>
            <person name="Hoffman S.L."/>
            <person name="Gardner M.J."/>
            <person name="Carucci D.J."/>
        </authorList>
    </citation>
    <scope>NUCLEOTIDE SEQUENCE [LARGE SCALE GENOMIC DNA]</scope>
    <source>
        <strain evidence="2 3">17XNL</strain>
    </source>
</reference>
<dbReference type="InParanoid" id="Q7RC40"/>
<dbReference type="EMBL" id="AABL01001954">
    <property type="protein sequence ID" value="EAA18071.1"/>
    <property type="molecule type" value="Genomic_DNA"/>
</dbReference>
<dbReference type="Proteomes" id="UP000008553">
    <property type="component" value="Unassembled WGS sequence"/>
</dbReference>
<organism evidence="2 3">
    <name type="scientific">Plasmodium yoelii yoelii</name>
    <dbReference type="NCBI Taxonomy" id="73239"/>
    <lineage>
        <taxon>Eukaryota</taxon>
        <taxon>Sar</taxon>
        <taxon>Alveolata</taxon>
        <taxon>Apicomplexa</taxon>
        <taxon>Aconoidasida</taxon>
        <taxon>Haemosporida</taxon>
        <taxon>Plasmodiidae</taxon>
        <taxon>Plasmodium</taxon>
        <taxon>Plasmodium (Vinckeia)</taxon>
    </lineage>
</organism>
<evidence type="ECO:0000256" key="1">
    <source>
        <dbReference type="SAM" id="Phobius"/>
    </source>
</evidence>
<protein>
    <submittedName>
        <fullName evidence="2">Uncharacterized protein</fullName>
    </submittedName>
</protein>
<evidence type="ECO:0000313" key="3">
    <source>
        <dbReference type="Proteomes" id="UP000008553"/>
    </source>
</evidence>
<keyword evidence="3" id="KW-1185">Reference proteome</keyword>
<evidence type="ECO:0000313" key="2">
    <source>
        <dbReference type="EMBL" id="EAA18071.1"/>
    </source>
</evidence>
<feature type="transmembrane region" description="Helical" evidence="1">
    <location>
        <begin position="12"/>
        <end position="30"/>
    </location>
</feature>
<accession>Q7RC40</accession>
<dbReference type="PaxDb" id="73239-Q7RC40"/>
<keyword evidence="1" id="KW-0812">Transmembrane</keyword>
<name>Q7RC40_PLAYO</name>
<keyword evidence="1" id="KW-1133">Transmembrane helix</keyword>
<dbReference type="AlphaFoldDB" id="Q7RC40"/>
<comment type="caution">
    <text evidence="2">The sequence shown here is derived from an EMBL/GenBank/DDBJ whole genome shotgun (WGS) entry which is preliminary data.</text>
</comment>